<dbReference type="Proteomes" id="UP001081071">
    <property type="component" value="Unassembled WGS sequence"/>
</dbReference>
<dbReference type="PANTHER" id="PTHR12126">
    <property type="entry name" value="NADH-UBIQUINONE OXIDOREDUCTASE 39 KDA SUBUNIT-RELATED"/>
    <property type="match status" value="1"/>
</dbReference>
<proteinExistence type="predicted"/>
<evidence type="ECO:0000259" key="1">
    <source>
        <dbReference type="Pfam" id="PF13460"/>
    </source>
</evidence>
<dbReference type="PANTHER" id="PTHR12126:SF11">
    <property type="entry name" value="NADH DEHYDROGENASE [UBIQUINONE] 1 ALPHA SUBCOMPLEX SUBUNIT 9, MITOCHONDRIAL"/>
    <property type="match status" value="1"/>
</dbReference>
<accession>A0ABT4MBQ5</accession>
<dbReference type="EMBL" id="JAPWIJ010000003">
    <property type="protein sequence ID" value="MCZ4518379.1"/>
    <property type="molecule type" value="Genomic_DNA"/>
</dbReference>
<organism evidence="2 3">
    <name type="scientific">Rhodococcus ruber</name>
    <dbReference type="NCBI Taxonomy" id="1830"/>
    <lineage>
        <taxon>Bacteria</taxon>
        <taxon>Bacillati</taxon>
        <taxon>Actinomycetota</taxon>
        <taxon>Actinomycetes</taxon>
        <taxon>Mycobacteriales</taxon>
        <taxon>Nocardiaceae</taxon>
        <taxon>Rhodococcus</taxon>
    </lineage>
</organism>
<sequence>MKLAVAGGTGTVGVHVVEVARERGHDVVVLSRSAGVDLVGGSGLSAALSGVDAVVDVASTRTVSAKDSTAFFGAVTRNLLAAETEAGVGHHLALSIVGIDRAPHAYYAGKVEQEKIIRAGTVPWTILRATQFHEFAGQIRAQMSFGPVSIIPKMVSQPISAREVAERLIDLAEQSPAGRVADLGGPREERMAEMVRRYARAIGARGLVLEIPIPGAYGRAMRDGTLVTTTDSDHGGQTFDQWLATQAQ</sequence>
<dbReference type="Pfam" id="PF13460">
    <property type="entry name" value="NAD_binding_10"/>
    <property type="match status" value="1"/>
</dbReference>
<dbReference type="InterPro" id="IPR016040">
    <property type="entry name" value="NAD(P)-bd_dom"/>
</dbReference>
<gene>
    <name evidence="2" type="ORF">O4220_07610</name>
</gene>
<dbReference type="InterPro" id="IPR051207">
    <property type="entry name" value="ComplexI_NDUFA9_subunit"/>
</dbReference>
<protein>
    <submittedName>
        <fullName evidence="2">SDR family oxidoreductase</fullName>
    </submittedName>
</protein>
<evidence type="ECO:0000313" key="3">
    <source>
        <dbReference type="Proteomes" id="UP001081071"/>
    </source>
</evidence>
<evidence type="ECO:0000313" key="2">
    <source>
        <dbReference type="EMBL" id="MCZ4518379.1"/>
    </source>
</evidence>
<dbReference type="Gene3D" id="3.40.50.720">
    <property type="entry name" value="NAD(P)-binding Rossmann-like Domain"/>
    <property type="match status" value="1"/>
</dbReference>
<keyword evidence="3" id="KW-1185">Reference proteome</keyword>
<dbReference type="InterPro" id="IPR036291">
    <property type="entry name" value="NAD(P)-bd_dom_sf"/>
</dbReference>
<dbReference type="RefSeq" id="WP_269603067.1">
    <property type="nucleotide sequence ID" value="NZ_JAPWIJ010000003.1"/>
</dbReference>
<dbReference type="SUPFAM" id="SSF51735">
    <property type="entry name" value="NAD(P)-binding Rossmann-fold domains"/>
    <property type="match status" value="1"/>
</dbReference>
<name>A0ABT4MBQ5_9NOCA</name>
<feature type="domain" description="NAD(P)-binding" evidence="1">
    <location>
        <begin position="7"/>
        <end position="172"/>
    </location>
</feature>
<reference evidence="2" key="1">
    <citation type="submission" date="2022-12" db="EMBL/GenBank/DDBJ databases">
        <authorList>
            <person name="Krivoruchko A.V."/>
            <person name="Elkin A."/>
        </authorList>
    </citation>
    <scope>NUCLEOTIDE SEQUENCE</scope>
    <source>
        <strain evidence="2">IEGM 1391</strain>
    </source>
</reference>
<comment type="caution">
    <text evidence="2">The sequence shown here is derived from an EMBL/GenBank/DDBJ whole genome shotgun (WGS) entry which is preliminary data.</text>
</comment>